<sequence>MIASETISELKTILREDQLSAYEKDSHPFGNSGHVKAYPESEEEISAVLKYANSNGLTINILGGGTKRGFGGLNEKADILLSLERFTGIVEHTPGDMTLTVKAGTPFKELQDYLSKHHQKISLDPFWPERSTIGGVIATNESGPKRLGYGSARDAVIGLRTVYPDGKVIRSGGRVVKNVAGYDMNKLFIGSMGTLGVVTEITLKLRPLPKSESLVLVSFPKGNLEQIRTFTVKVLDSMIEPVTMELLNPALSDKLTGINFYTLAISFEDVESSVRYQENFIKNILPSDANLTVNSKEEADFFWNRFYQNSPNGSAEELPAETEACLKIGTVNLNVLDVLKETELFKDMFNVTVESHGGLGHGLSQVIIRGAAKDVASGVKEAREIAEKAGGYALVKHIPFELRKEVNVWGKNPSYFSLLQGIKTKVDPHKTLNPNRFVGGI</sequence>
<dbReference type="RefSeq" id="WP_110065267.1">
    <property type="nucleotide sequence ID" value="NZ_QGTW01000006.1"/>
</dbReference>
<dbReference type="GO" id="GO:0071949">
    <property type="term" value="F:FAD binding"/>
    <property type="evidence" value="ECO:0007669"/>
    <property type="project" value="InterPro"/>
</dbReference>
<protein>
    <submittedName>
        <fullName evidence="5">Glycolate oxidase FAD binding subunit</fullName>
    </submittedName>
</protein>
<comment type="caution">
    <text evidence="5">The sequence shown here is derived from an EMBL/GenBank/DDBJ whole genome shotgun (WGS) entry which is preliminary data.</text>
</comment>
<name>A0A2V2ZVG2_9BACI</name>
<dbReference type="EMBL" id="QGTW01000006">
    <property type="protein sequence ID" value="PWW28426.1"/>
    <property type="molecule type" value="Genomic_DNA"/>
</dbReference>
<accession>A0A2V2ZVG2</accession>
<dbReference type="Gene3D" id="3.30.465.10">
    <property type="match status" value="1"/>
</dbReference>
<evidence type="ECO:0000313" key="6">
    <source>
        <dbReference type="Proteomes" id="UP000247150"/>
    </source>
</evidence>
<dbReference type="PANTHER" id="PTHR11748">
    <property type="entry name" value="D-LACTATE DEHYDROGENASE"/>
    <property type="match status" value="1"/>
</dbReference>
<dbReference type="InterPro" id="IPR006094">
    <property type="entry name" value="Oxid_FAD_bind_N"/>
</dbReference>
<dbReference type="Proteomes" id="UP000247150">
    <property type="component" value="Unassembled WGS sequence"/>
</dbReference>
<organism evidence="5 6">
    <name type="scientific">Cytobacillus oceanisediminis</name>
    <dbReference type="NCBI Taxonomy" id="665099"/>
    <lineage>
        <taxon>Bacteria</taxon>
        <taxon>Bacillati</taxon>
        <taxon>Bacillota</taxon>
        <taxon>Bacilli</taxon>
        <taxon>Bacillales</taxon>
        <taxon>Bacillaceae</taxon>
        <taxon>Cytobacillus</taxon>
    </lineage>
</organism>
<dbReference type="GO" id="GO:0016491">
    <property type="term" value="F:oxidoreductase activity"/>
    <property type="evidence" value="ECO:0007669"/>
    <property type="project" value="UniProtKB-KW"/>
</dbReference>
<dbReference type="OrthoDB" id="9767256at2"/>
<evidence type="ECO:0000313" key="5">
    <source>
        <dbReference type="EMBL" id="PWW28426.1"/>
    </source>
</evidence>
<keyword evidence="2" id="KW-0274">FAD</keyword>
<evidence type="ECO:0000256" key="3">
    <source>
        <dbReference type="ARBA" id="ARBA00023002"/>
    </source>
</evidence>
<dbReference type="InterPro" id="IPR016164">
    <property type="entry name" value="FAD-linked_Oxase-like_C"/>
</dbReference>
<dbReference type="InterPro" id="IPR036318">
    <property type="entry name" value="FAD-bd_PCMH-like_sf"/>
</dbReference>
<dbReference type="InterPro" id="IPR016166">
    <property type="entry name" value="FAD-bd_PCMH"/>
</dbReference>
<dbReference type="InterPro" id="IPR016169">
    <property type="entry name" value="FAD-bd_PCMH_sub2"/>
</dbReference>
<dbReference type="Pfam" id="PF01565">
    <property type="entry name" value="FAD_binding_4"/>
    <property type="match status" value="1"/>
</dbReference>
<gene>
    <name evidence="5" type="ORF">DFO73_106242</name>
</gene>
<dbReference type="PROSITE" id="PS51387">
    <property type="entry name" value="FAD_PCMH"/>
    <property type="match status" value="1"/>
</dbReference>
<proteinExistence type="predicted"/>
<keyword evidence="3" id="KW-0560">Oxidoreductase</keyword>
<feature type="domain" description="FAD-binding PCMH-type" evidence="4">
    <location>
        <begin position="29"/>
        <end position="208"/>
    </location>
</feature>
<evidence type="ECO:0000259" key="4">
    <source>
        <dbReference type="PROSITE" id="PS51387"/>
    </source>
</evidence>
<keyword evidence="1" id="KW-0285">Flavoprotein</keyword>
<evidence type="ECO:0000256" key="1">
    <source>
        <dbReference type="ARBA" id="ARBA00022630"/>
    </source>
</evidence>
<dbReference type="SUPFAM" id="SSF56176">
    <property type="entry name" value="FAD-binding/transporter-associated domain-like"/>
    <property type="match status" value="1"/>
</dbReference>
<dbReference type="PANTHER" id="PTHR11748:SF103">
    <property type="entry name" value="GLYCOLATE OXIDASE SUBUNIT GLCE"/>
    <property type="match status" value="1"/>
</dbReference>
<evidence type="ECO:0000256" key="2">
    <source>
        <dbReference type="ARBA" id="ARBA00022827"/>
    </source>
</evidence>
<dbReference type="AlphaFoldDB" id="A0A2V2ZVG2"/>
<reference evidence="5 6" key="1">
    <citation type="submission" date="2018-05" db="EMBL/GenBank/DDBJ databases">
        <title>Freshwater and sediment microbial communities from various areas in North America, analyzing microbe dynamics in response to fracking.</title>
        <authorList>
            <person name="Lamendella R."/>
        </authorList>
    </citation>
    <scope>NUCLEOTIDE SEQUENCE [LARGE SCALE GENOMIC DNA]</scope>
    <source>
        <strain evidence="5 6">15_TX</strain>
    </source>
</reference>
<dbReference type="SUPFAM" id="SSF55103">
    <property type="entry name" value="FAD-linked oxidases, C-terminal domain"/>
    <property type="match status" value="1"/>
</dbReference>